<dbReference type="AlphaFoldDB" id="A0A1G4JA10"/>
<dbReference type="InterPro" id="IPR001544">
    <property type="entry name" value="Aminotrans_IV"/>
</dbReference>
<organism evidence="1 2">
    <name type="scientific">Lachancea nothofagi CBS 11611</name>
    <dbReference type="NCBI Taxonomy" id="1266666"/>
    <lineage>
        <taxon>Eukaryota</taxon>
        <taxon>Fungi</taxon>
        <taxon>Dikarya</taxon>
        <taxon>Ascomycota</taxon>
        <taxon>Saccharomycotina</taxon>
        <taxon>Saccharomycetes</taxon>
        <taxon>Saccharomycetales</taxon>
        <taxon>Saccharomycetaceae</taxon>
        <taxon>Lachancea</taxon>
    </lineage>
</organism>
<dbReference type="Gene3D" id="3.20.10.10">
    <property type="entry name" value="D-amino Acid Aminotransferase, subunit A, domain 2"/>
    <property type="match status" value="1"/>
</dbReference>
<protein>
    <submittedName>
        <fullName evidence="1">LANO_0C08504g1_1</fullName>
    </submittedName>
</protein>
<evidence type="ECO:0000313" key="2">
    <source>
        <dbReference type="Proteomes" id="UP000189911"/>
    </source>
</evidence>
<reference evidence="2" key="1">
    <citation type="submission" date="2016-03" db="EMBL/GenBank/DDBJ databases">
        <authorList>
            <person name="Devillers Hugo."/>
        </authorList>
    </citation>
    <scope>NUCLEOTIDE SEQUENCE [LARGE SCALE GENOMIC DNA]</scope>
</reference>
<dbReference type="GO" id="GO:0003824">
    <property type="term" value="F:catalytic activity"/>
    <property type="evidence" value="ECO:0007669"/>
    <property type="project" value="InterPro"/>
</dbReference>
<dbReference type="InterPro" id="IPR036038">
    <property type="entry name" value="Aminotransferase-like"/>
</dbReference>
<dbReference type="SUPFAM" id="SSF56752">
    <property type="entry name" value="D-aminoacid aminotransferase-like PLP-dependent enzymes"/>
    <property type="match status" value="1"/>
</dbReference>
<accession>A0A1G4JA10</accession>
<gene>
    <name evidence="1" type="ORF">LANO_0C08504G</name>
</gene>
<proteinExistence type="predicted"/>
<keyword evidence="2" id="KW-1185">Reference proteome</keyword>
<dbReference type="InterPro" id="IPR043132">
    <property type="entry name" value="BCAT-like_C"/>
</dbReference>
<evidence type="ECO:0000313" key="1">
    <source>
        <dbReference type="EMBL" id="SCU86584.1"/>
    </source>
</evidence>
<name>A0A1G4JA10_9SACH</name>
<dbReference type="Proteomes" id="UP000189911">
    <property type="component" value="Chromosome C"/>
</dbReference>
<sequence>MTSADHEESGLSEMQLQISEIVQHGVIDPNFKFKDSEFEILSTLRYDPKFTLANRGATGIADNTISGAQSDLDPQLSMLDLHESLNEPGNSHNNGAPLFQLFQELQKGILPISPPPEPENELRSDKTEQELLKIFYSRFLLLGEHYQRLNLTLDYFHWEFDIPIELLLEKLILAIPCPVESATDLRSRMQSLYYLDKRYKMRILVSHIGKMRIEAHELPPNPVFFPTTSQYFVNTVLGGFLSQPSEIWDVFIDTQPMTASPFTTFKTTRRDHYNAARVRMTELRGTVNDPAAKSEILVYNSSFELMEGSITNVAVLRQGTAQSSSFYQTPYLSTGCLCGVTRYYLLKKNLINEGNTDVRDLNIGDEILLFNGVMGCVRAVIRNSMN</sequence>
<dbReference type="OrthoDB" id="5288718at2759"/>
<dbReference type="Pfam" id="PF01063">
    <property type="entry name" value="Aminotran_4"/>
    <property type="match status" value="1"/>
</dbReference>
<dbReference type="EMBL" id="LT598446">
    <property type="protein sequence ID" value="SCU86584.1"/>
    <property type="molecule type" value="Genomic_DNA"/>
</dbReference>